<dbReference type="GeneID" id="28769951"/>
<sequence>MTAVKRVRIYELVRSRQWLCTFTALFDPLPSHAPNMQSWPKPVPLSPGRPSLCTGFEASCAFAIREKFNGDSP</sequence>
<organism evidence="1 2">
    <name type="scientific">Paraphaeosphaeria sporulosa</name>
    <dbReference type="NCBI Taxonomy" id="1460663"/>
    <lineage>
        <taxon>Eukaryota</taxon>
        <taxon>Fungi</taxon>
        <taxon>Dikarya</taxon>
        <taxon>Ascomycota</taxon>
        <taxon>Pezizomycotina</taxon>
        <taxon>Dothideomycetes</taxon>
        <taxon>Pleosporomycetidae</taxon>
        <taxon>Pleosporales</taxon>
        <taxon>Massarineae</taxon>
        <taxon>Didymosphaeriaceae</taxon>
        <taxon>Paraphaeosphaeria</taxon>
    </lineage>
</organism>
<evidence type="ECO:0000313" key="1">
    <source>
        <dbReference type="EMBL" id="OAG10488.1"/>
    </source>
</evidence>
<gene>
    <name evidence="1" type="ORF">CC84DRAFT_486242</name>
</gene>
<name>A0A177CU00_9PLEO</name>
<proteinExistence type="predicted"/>
<dbReference type="AlphaFoldDB" id="A0A177CU00"/>
<accession>A0A177CU00</accession>
<protein>
    <submittedName>
        <fullName evidence="1">Uncharacterized protein</fullName>
    </submittedName>
</protein>
<dbReference type="EMBL" id="KV441549">
    <property type="protein sequence ID" value="OAG10488.1"/>
    <property type="molecule type" value="Genomic_DNA"/>
</dbReference>
<keyword evidence="2" id="KW-1185">Reference proteome</keyword>
<dbReference type="InParanoid" id="A0A177CU00"/>
<dbReference type="Proteomes" id="UP000077069">
    <property type="component" value="Unassembled WGS sequence"/>
</dbReference>
<dbReference type="RefSeq" id="XP_018040853.1">
    <property type="nucleotide sequence ID" value="XM_018186465.1"/>
</dbReference>
<reference evidence="1 2" key="1">
    <citation type="submission" date="2016-05" db="EMBL/GenBank/DDBJ databases">
        <title>Comparative analysis of secretome profiles of manganese(II)-oxidizing ascomycete fungi.</title>
        <authorList>
            <consortium name="DOE Joint Genome Institute"/>
            <person name="Zeiner C.A."/>
            <person name="Purvine S.O."/>
            <person name="Zink E.M."/>
            <person name="Wu S."/>
            <person name="Pasa-Tolic L."/>
            <person name="Chaput D.L."/>
            <person name="Haridas S."/>
            <person name="Grigoriev I.V."/>
            <person name="Santelli C.M."/>
            <person name="Hansel C.M."/>
        </authorList>
    </citation>
    <scope>NUCLEOTIDE SEQUENCE [LARGE SCALE GENOMIC DNA]</scope>
    <source>
        <strain evidence="1 2">AP3s5-JAC2a</strain>
    </source>
</reference>
<evidence type="ECO:0000313" key="2">
    <source>
        <dbReference type="Proteomes" id="UP000077069"/>
    </source>
</evidence>